<feature type="chain" id="PRO_5021774545" evidence="2">
    <location>
        <begin position="20"/>
        <end position="593"/>
    </location>
</feature>
<dbReference type="KEGG" id="pbap:Pla133_45290"/>
<evidence type="ECO:0000256" key="2">
    <source>
        <dbReference type="SAM" id="SignalP"/>
    </source>
</evidence>
<feature type="signal peptide" evidence="2">
    <location>
        <begin position="1"/>
        <end position="19"/>
    </location>
</feature>
<evidence type="ECO:0000313" key="4">
    <source>
        <dbReference type="Proteomes" id="UP000316921"/>
    </source>
</evidence>
<proteinExistence type="predicted"/>
<gene>
    <name evidence="3" type="ORF">Pla133_45290</name>
</gene>
<dbReference type="InterPro" id="IPR013517">
    <property type="entry name" value="FG-GAP"/>
</dbReference>
<organism evidence="3 4">
    <name type="scientific">Engelhardtia mirabilis</name>
    <dbReference type="NCBI Taxonomy" id="2528011"/>
    <lineage>
        <taxon>Bacteria</taxon>
        <taxon>Pseudomonadati</taxon>
        <taxon>Planctomycetota</taxon>
        <taxon>Planctomycetia</taxon>
        <taxon>Planctomycetia incertae sedis</taxon>
        <taxon>Engelhardtia</taxon>
    </lineage>
</organism>
<dbReference type="EMBL" id="CP036287">
    <property type="protein sequence ID" value="QDU69409.1"/>
    <property type="molecule type" value="Genomic_DNA"/>
</dbReference>
<evidence type="ECO:0000256" key="1">
    <source>
        <dbReference type="ARBA" id="ARBA00022729"/>
    </source>
</evidence>
<dbReference type="PANTHER" id="PTHR46580">
    <property type="entry name" value="SENSOR KINASE-RELATED"/>
    <property type="match status" value="1"/>
</dbReference>
<dbReference type="AlphaFoldDB" id="A0A518BR09"/>
<dbReference type="Proteomes" id="UP000316921">
    <property type="component" value="Chromosome"/>
</dbReference>
<evidence type="ECO:0000313" key="3">
    <source>
        <dbReference type="EMBL" id="QDU69409.1"/>
    </source>
</evidence>
<reference evidence="3 4" key="1">
    <citation type="submission" date="2019-02" db="EMBL/GenBank/DDBJ databases">
        <title>Deep-cultivation of Planctomycetes and their phenomic and genomic characterization uncovers novel biology.</title>
        <authorList>
            <person name="Wiegand S."/>
            <person name="Jogler M."/>
            <person name="Boedeker C."/>
            <person name="Pinto D."/>
            <person name="Vollmers J."/>
            <person name="Rivas-Marin E."/>
            <person name="Kohn T."/>
            <person name="Peeters S.H."/>
            <person name="Heuer A."/>
            <person name="Rast P."/>
            <person name="Oberbeckmann S."/>
            <person name="Bunk B."/>
            <person name="Jeske O."/>
            <person name="Meyerdierks A."/>
            <person name="Storesund J.E."/>
            <person name="Kallscheuer N."/>
            <person name="Luecker S."/>
            <person name="Lage O.M."/>
            <person name="Pohl T."/>
            <person name="Merkel B.J."/>
            <person name="Hornburger P."/>
            <person name="Mueller R.-W."/>
            <person name="Bruemmer F."/>
            <person name="Labrenz M."/>
            <person name="Spormann A.M."/>
            <person name="Op den Camp H."/>
            <person name="Overmann J."/>
            <person name="Amann R."/>
            <person name="Jetten M.S.M."/>
            <person name="Mascher T."/>
            <person name="Medema M.H."/>
            <person name="Devos D.P."/>
            <person name="Kaster A.-K."/>
            <person name="Ovreas L."/>
            <person name="Rohde M."/>
            <person name="Galperin M.Y."/>
            <person name="Jogler C."/>
        </authorList>
    </citation>
    <scope>NUCLEOTIDE SEQUENCE [LARGE SCALE GENOMIC DNA]</scope>
    <source>
        <strain evidence="3 4">Pla133</strain>
    </source>
</reference>
<sequence precursor="true">MRTLHIISAATALTGLASAQGFNNQWAEFALDTGQPFTPTSISNQQTEVDFYAGDLDKNGYDDVVVVRKEPFTSPGKRTNVLLMNYGGQLLDQTLIYANLSDVPDDRGFGTPTNDRDVVVFDLDNDGWLDVVTATTISDGDPKHIGHPRVYMNLGDDGAGNWLGLEHQDARIPQLFHFGTGNPENPRFCSVSAGDVTGDGFADLYFGDYDSSGAGGTQQPSNKDLNDRLLINDGNGYFTDESQSRMGTQALLSAFGTEVEIADFNGDGVNDIAKDTALNAPQYVAISYNDPNNPGQFPPVFFDDFHVGFAPYHIDAGDLNADGRIDLIFSDDGNDRFRINQGNDPFGRVIWSEAKTYSFLAGGDDGFGSNNLIADLNGDGYNDVLITDVDVDIGGFGRRLHIYHNVTVQAGTETFVEERQSSGGGWVGVVGMTENDMRGSHDVLVFDMDKDGDNDMFLGRADGTFVWENLADPVLCQSDLGSAGPGAMTLALCGQPLYQGNTSTLSISGGASGAPAALVVGSSQSPMPLLGGTLLPSIEVVGELTLDGLGGVSLPITAGAGAATFYAQVIAIDLGLPELFSFSNAIEILFNQG</sequence>
<dbReference type="SUPFAM" id="SSF69318">
    <property type="entry name" value="Integrin alpha N-terminal domain"/>
    <property type="match status" value="1"/>
</dbReference>
<dbReference type="Pfam" id="PF13517">
    <property type="entry name" value="FG-GAP_3"/>
    <property type="match status" value="2"/>
</dbReference>
<keyword evidence="4" id="KW-1185">Reference proteome</keyword>
<dbReference type="Gene3D" id="2.130.10.130">
    <property type="entry name" value="Integrin alpha, N-terminal"/>
    <property type="match status" value="2"/>
</dbReference>
<dbReference type="InterPro" id="IPR028994">
    <property type="entry name" value="Integrin_alpha_N"/>
</dbReference>
<accession>A0A518BR09</accession>
<dbReference type="RefSeq" id="WP_145069277.1">
    <property type="nucleotide sequence ID" value="NZ_CP036287.1"/>
</dbReference>
<keyword evidence="1 2" id="KW-0732">Signal</keyword>
<name>A0A518BR09_9BACT</name>
<protein>
    <submittedName>
        <fullName evidence="3">FG-GAP repeat protein</fullName>
    </submittedName>
</protein>